<feature type="transmembrane region" description="Helical" evidence="6">
    <location>
        <begin position="209"/>
        <end position="227"/>
    </location>
</feature>
<accession>A0A7S2J6Z1</accession>
<keyword evidence="3 6" id="KW-0812">Transmembrane</keyword>
<dbReference type="GO" id="GO:0016020">
    <property type="term" value="C:membrane"/>
    <property type="evidence" value="ECO:0007669"/>
    <property type="project" value="UniProtKB-SubCell"/>
</dbReference>
<keyword evidence="2" id="KW-0813">Transport</keyword>
<evidence type="ECO:0000256" key="1">
    <source>
        <dbReference type="ARBA" id="ARBA00004141"/>
    </source>
</evidence>
<evidence type="ECO:0000256" key="3">
    <source>
        <dbReference type="ARBA" id="ARBA00022692"/>
    </source>
</evidence>
<evidence type="ECO:0000256" key="4">
    <source>
        <dbReference type="ARBA" id="ARBA00022989"/>
    </source>
</evidence>
<feature type="transmembrane region" description="Helical" evidence="6">
    <location>
        <begin position="239"/>
        <end position="260"/>
    </location>
</feature>
<comment type="subcellular location">
    <subcellularLocation>
        <location evidence="1">Membrane</location>
        <topology evidence="1">Multi-pass membrane protein</topology>
    </subcellularLocation>
</comment>
<evidence type="ECO:0000256" key="2">
    <source>
        <dbReference type="ARBA" id="ARBA00022448"/>
    </source>
</evidence>
<reference evidence="7" key="1">
    <citation type="submission" date="2021-01" db="EMBL/GenBank/DDBJ databases">
        <authorList>
            <person name="Corre E."/>
            <person name="Pelletier E."/>
            <person name="Niang G."/>
            <person name="Scheremetjew M."/>
            <person name="Finn R."/>
            <person name="Kale V."/>
            <person name="Holt S."/>
            <person name="Cochrane G."/>
            <person name="Meng A."/>
            <person name="Brown T."/>
            <person name="Cohen L."/>
        </authorList>
    </citation>
    <scope>NUCLEOTIDE SEQUENCE</scope>
    <source>
        <strain evidence="7">UTEX LB 985</strain>
    </source>
</reference>
<keyword evidence="5 6" id="KW-0472">Membrane</keyword>
<keyword evidence="4 6" id="KW-1133">Transmembrane helix</keyword>
<evidence type="ECO:0000256" key="6">
    <source>
        <dbReference type="SAM" id="Phobius"/>
    </source>
</evidence>
<dbReference type="GO" id="GO:0042626">
    <property type="term" value="F:ATPase-coupled transmembrane transporter activity"/>
    <property type="evidence" value="ECO:0007669"/>
    <property type="project" value="TreeGrafter"/>
</dbReference>
<gene>
    <name evidence="7" type="ORF">CBRE1094_LOCUS40974</name>
</gene>
<feature type="transmembrane region" description="Helical" evidence="6">
    <location>
        <begin position="69"/>
        <end position="87"/>
    </location>
</feature>
<name>A0A7S2J6Z1_9EUKA</name>
<dbReference type="PANTHER" id="PTHR48041">
    <property type="entry name" value="ABC TRANSPORTER G FAMILY MEMBER 28"/>
    <property type="match status" value="1"/>
</dbReference>
<dbReference type="InterPro" id="IPR050352">
    <property type="entry name" value="ABCG_transporters"/>
</dbReference>
<feature type="transmembrane region" description="Helical" evidence="6">
    <location>
        <begin position="99"/>
        <end position="118"/>
    </location>
</feature>
<dbReference type="AlphaFoldDB" id="A0A7S2J6Z1"/>
<evidence type="ECO:0000256" key="5">
    <source>
        <dbReference type="ARBA" id="ARBA00023136"/>
    </source>
</evidence>
<protein>
    <submittedName>
        <fullName evidence="7">Uncharacterized protein</fullName>
    </submittedName>
</protein>
<dbReference type="EMBL" id="HBGU01075194">
    <property type="protein sequence ID" value="CAD9539502.1"/>
    <property type="molecule type" value="Transcribed_RNA"/>
</dbReference>
<dbReference type="PANTHER" id="PTHR48041:SF91">
    <property type="entry name" value="ABC TRANSPORTER G FAMILY MEMBER 28"/>
    <property type="match status" value="1"/>
</dbReference>
<sequence>MNSFPRRFLSRKTEVENADIIFSKQCSFGDIFEEISTWDTPGCTTPSPVLQVGYCFNRYLLKRLRLRKMWYIMNVEVLVVGILMALLTGTPVTYKGSPLYLVGGLSVYSTLSATIGIATSRQGPEGELFAHEKSSGVNQWSEIIGCSCFKLPLPQLHHASSSQVPPYPDLTQAFTLRRFLGDLVWWCLLPFLYGLPFASMTSLYNTMEFFGILWGLWWATSGIGYLFSVIVKQDTAVPVAAFTFIVSMFLNGQIGVRFGAPGSSVNAALSISPSRWAYAGVLLAHVTGQPFDQRRAEFTSFLVEYRYMPGLDGFYLTADQKSNMTAAEIRAEETILGQERLKAIMGYERFLDGGDNLKAHLQLCVDTLNATNRMTDHEEYISSILVDWDSTVPAYNWLADCMIGLFLIGLVLRVATAVGFYWQSDHPLDTLINIFASCCRCGWHSDFKSARAEHKVKQCMAEEESTLKRSKVEKMNKKSQAAKTGLAHEIMDALFALFHGHYSDAKHALHEVRSFQKAGTTATTATIGNPLSFHRSSR</sequence>
<organism evidence="7">
    <name type="scientific">Haptolina brevifila</name>
    <dbReference type="NCBI Taxonomy" id="156173"/>
    <lineage>
        <taxon>Eukaryota</taxon>
        <taxon>Haptista</taxon>
        <taxon>Haptophyta</taxon>
        <taxon>Prymnesiophyceae</taxon>
        <taxon>Prymnesiales</taxon>
        <taxon>Prymnesiaceae</taxon>
        <taxon>Haptolina</taxon>
    </lineage>
</organism>
<proteinExistence type="predicted"/>
<evidence type="ECO:0000313" key="7">
    <source>
        <dbReference type="EMBL" id="CAD9539502.1"/>
    </source>
</evidence>
<feature type="transmembrane region" description="Helical" evidence="6">
    <location>
        <begin position="183"/>
        <end position="203"/>
    </location>
</feature>